<dbReference type="PANTHER" id="PTHR21163:SF0">
    <property type="entry name" value="GH08205P-RELATED"/>
    <property type="match status" value="1"/>
</dbReference>
<dbReference type="InterPro" id="IPR010629">
    <property type="entry name" value="Ins_allergen"/>
</dbReference>
<dbReference type="AlphaFoldDB" id="B4MPH1"/>
<evidence type="ECO:0000313" key="2">
    <source>
        <dbReference type="EMBL" id="EDW74010.1"/>
    </source>
</evidence>
<evidence type="ECO:0000313" key="3">
    <source>
        <dbReference type="Proteomes" id="UP000007798"/>
    </source>
</evidence>
<dbReference type="HOGENOM" id="CLU_099971_0_0_1"/>
<dbReference type="eggNOG" id="ENOG502S16P">
    <property type="taxonomic scope" value="Eukaryota"/>
</dbReference>
<dbReference type="OMA" id="FDPKFRQ"/>
<gene>
    <name evidence="2" type="primary">Dwil\GK21600</name>
    <name evidence="2" type="ORF">Dwil_GK21600</name>
</gene>
<organism evidence="3">
    <name type="scientific">Drosophila willistoni</name>
    <name type="common">Fruit fly</name>
    <dbReference type="NCBI Taxonomy" id="7260"/>
    <lineage>
        <taxon>Eukaryota</taxon>
        <taxon>Metazoa</taxon>
        <taxon>Ecdysozoa</taxon>
        <taxon>Arthropoda</taxon>
        <taxon>Hexapoda</taxon>
        <taxon>Insecta</taxon>
        <taxon>Pterygota</taxon>
        <taxon>Neoptera</taxon>
        <taxon>Endopterygota</taxon>
        <taxon>Diptera</taxon>
        <taxon>Brachycera</taxon>
        <taxon>Muscomorpha</taxon>
        <taxon>Ephydroidea</taxon>
        <taxon>Drosophilidae</taxon>
        <taxon>Drosophila</taxon>
        <taxon>Sophophora</taxon>
    </lineage>
</organism>
<dbReference type="KEGG" id="dwi:6640247"/>
<dbReference type="PANTHER" id="PTHR21163">
    <property type="entry name" value="PROTEIN G12"/>
    <property type="match status" value="1"/>
</dbReference>
<keyword evidence="3" id="KW-1185">Reference proteome</keyword>
<sequence>MNYLILILSCFLALSLADLRSDLRDFLSLVPKRRLNYVVARYYIFDPKFRQSIEYVRSEEFLQTWQQIRQSPDFMQIVEYVTEHGSGYDITRLIDRIPQRLRAYQLSRLVPVDMVLNRDLTTFLSELMQTLPRAQIYSLISRKVRENGDFAKLYKALRQPEFRQLVDKAKNSPDLREPLNRLRRKNINVDEIIQLVFELLSWGPKV</sequence>
<keyword evidence="1" id="KW-0732">Signal</keyword>
<dbReference type="SMR" id="B4MPH1"/>
<dbReference type="EMBL" id="CH963849">
    <property type="protein sequence ID" value="EDW74010.1"/>
    <property type="molecule type" value="Genomic_DNA"/>
</dbReference>
<reference evidence="2 3" key="1">
    <citation type="journal article" date="2007" name="Nature">
        <title>Evolution of genes and genomes on the Drosophila phylogeny.</title>
        <authorList>
            <consortium name="Drosophila 12 Genomes Consortium"/>
            <person name="Clark A.G."/>
            <person name="Eisen M.B."/>
            <person name="Smith D.R."/>
            <person name="Bergman C.M."/>
            <person name="Oliver B."/>
            <person name="Markow T.A."/>
            <person name="Kaufman T.C."/>
            <person name="Kellis M."/>
            <person name="Gelbart W."/>
            <person name="Iyer V.N."/>
            <person name="Pollard D.A."/>
            <person name="Sackton T.B."/>
            <person name="Larracuente A.M."/>
            <person name="Singh N.D."/>
            <person name="Abad J.P."/>
            <person name="Abt D.N."/>
            <person name="Adryan B."/>
            <person name="Aguade M."/>
            <person name="Akashi H."/>
            <person name="Anderson W.W."/>
            <person name="Aquadro C.F."/>
            <person name="Ardell D.H."/>
            <person name="Arguello R."/>
            <person name="Artieri C.G."/>
            <person name="Barbash D.A."/>
            <person name="Barker D."/>
            <person name="Barsanti P."/>
            <person name="Batterham P."/>
            <person name="Batzoglou S."/>
            <person name="Begun D."/>
            <person name="Bhutkar A."/>
            <person name="Blanco E."/>
            <person name="Bosak S.A."/>
            <person name="Bradley R.K."/>
            <person name="Brand A.D."/>
            <person name="Brent M.R."/>
            <person name="Brooks A.N."/>
            <person name="Brown R.H."/>
            <person name="Butlin R.K."/>
            <person name="Caggese C."/>
            <person name="Calvi B.R."/>
            <person name="Bernardo de Carvalho A."/>
            <person name="Caspi A."/>
            <person name="Castrezana S."/>
            <person name="Celniker S.E."/>
            <person name="Chang J.L."/>
            <person name="Chapple C."/>
            <person name="Chatterji S."/>
            <person name="Chinwalla A."/>
            <person name="Civetta A."/>
            <person name="Clifton S.W."/>
            <person name="Comeron J.M."/>
            <person name="Costello J.C."/>
            <person name="Coyne J.A."/>
            <person name="Daub J."/>
            <person name="David R.G."/>
            <person name="Delcher A.L."/>
            <person name="Delehaunty K."/>
            <person name="Do C.B."/>
            <person name="Ebling H."/>
            <person name="Edwards K."/>
            <person name="Eickbush T."/>
            <person name="Evans J.D."/>
            <person name="Filipski A."/>
            <person name="Findeiss S."/>
            <person name="Freyhult E."/>
            <person name="Fulton L."/>
            <person name="Fulton R."/>
            <person name="Garcia A.C."/>
            <person name="Gardiner A."/>
            <person name="Garfield D.A."/>
            <person name="Garvin B.E."/>
            <person name="Gibson G."/>
            <person name="Gilbert D."/>
            <person name="Gnerre S."/>
            <person name="Godfrey J."/>
            <person name="Good R."/>
            <person name="Gotea V."/>
            <person name="Gravely B."/>
            <person name="Greenberg A.J."/>
            <person name="Griffiths-Jones S."/>
            <person name="Gross S."/>
            <person name="Guigo R."/>
            <person name="Gustafson E.A."/>
            <person name="Haerty W."/>
            <person name="Hahn M.W."/>
            <person name="Halligan D.L."/>
            <person name="Halpern A.L."/>
            <person name="Halter G.M."/>
            <person name="Han M.V."/>
            <person name="Heger A."/>
            <person name="Hillier L."/>
            <person name="Hinrichs A.S."/>
            <person name="Holmes I."/>
            <person name="Hoskins R.A."/>
            <person name="Hubisz M.J."/>
            <person name="Hultmark D."/>
            <person name="Huntley M.A."/>
            <person name="Jaffe D.B."/>
            <person name="Jagadeeshan S."/>
            <person name="Jeck W.R."/>
            <person name="Johnson J."/>
            <person name="Jones C.D."/>
            <person name="Jordan W.C."/>
            <person name="Karpen G.H."/>
            <person name="Kataoka E."/>
            <person name="Keightley P.D."/>
            <person name="Kheradpour P."/>
            <person name="Kirkness E.F."/>
            <person name="Koerich L.B."/>
            <person name="Kristiansen K."/>
            <person name="Kudrna D."/>
            <person name="Kulathinal R.J."/>
            <person name="Kumar S."/>
            <person name="Kwok R."/>
            <person name="Lander E."/>
            <person name="Langley C.H."/>
            <person name="Lapoint R."/>
            <person name="Lazzaro B.P."/>
            <person name="Lee S.J."/>
            <person name="Levesque L."/>
            <person name="Li R."/>
            <person name="Lin C.F."/>
            <person name="Lin M.F."/>
            <person name="Lindblad-Toh K."/>
            <person name="Llopart A."/>
            <person name="Long M."/>
            <person name="Low L."/>
            <person name="Lozovsky E."/>
            <person name="Lu J."/>
            <person name="Luo M."/>
            <person name="Machado C.A."/>
            <person name="Makalowski W."/>
            <person name="Marzo M."/>
            <person name="Matsuda M."/>
            <person name="Matzkin L."/>
            <person name="McAllister B."/>
            <person name="McBride C.S."/>
            <person name="McKernan B."/>
            <person name="McKernan K."/>
            <person name="Mendez-Lago M."/>
            <person name="Minx P."/>
            <person name="Mollenhauer M.U."/>
            <person name="Montooth K."/>
            <person name="Mount S.M."/>
            <person name="Mu X."/>
            <person name="Myers E."/>
            <person name="Negre B."/>
            <person name="Newfeld S."/>
            <person name="Nielsen R."/>
            <person name="Noor M.A."/>
            <person name="O'Grady P."/>
            <person name="Pachter L."/>
            <person name="Papaceit M."/>
            <person name="Parisi M.J."/>
            <person name="Parisi M."/>
            <person name="Parts L."/>
            <person name="Pedersen J.S."/>
            <person name="Pesole G."/>
            <person name="Phillippy A.M."/>
            <person name="Ponting C.P."/>
            <person name="Pop M."/>
            <person name="Porcelli D."/>
            <person name="Powell J.R."/>
            <person name="Prohaska S."/>
            <person name="Pruitt K."/>
            <person name="Puig M."/>
            <person name="Quesneville H."/>
            <person name="Ram K.R."/>
            <person name="Rand D."/>
            <person name="Rasmussen M.D."/>
            <person name="Reed L.K."/>
            <person name="Reenan R."/>
            <person name="Reily A."/>
            <person name="Remington K.A."/>
            <person name="Rieger T.T."/>
            <person name="Ritchie M.G."/>
            <person name="Robin C."/>
            <person name="Rogers Y.H."/>
            <person name="Rohde C."/>
            <person name="Rozas J."/>
            <person name="Rubenfield M.J."/>
            <person name="Ruiz A."/>
            <person name="Russo S."/>
            <person name="Salzberg S.L."/>
            <person name="Sanchez-Gracia A."/>
            <person name="Saranga D.J."/>
            <person name="Sato H."/>
            <person name="Schaeffer S.W."/>
            <person name="Schatz M.C."/>
            <person name="Schlenke T."/>
            <person name="Schwartz R."/>
            <person name="Segarra C."/>
            <person name="Singh R.S."/>
            <person name="Sirot L."/>
            <person name="Sirota M."/>
            <person name="Sisneros N.B."/>
            <person name="Smith C.D."/>
            <person name="Smith T.F."/>
            <person name="Spieth J."/>
            <person name="Stage D.E."/>
            <person name="Stark A."/>
            <person name="Stephan W."/>
            <person name="Strausberg R.L."/>
            <person name="Strempel S."/>
            <person name="Sturgill D."/>
            <person name="Sutton G."/>
            <person name="Sutton G.G."/>
            <person name="Tao W."/>
            <person name="Teichmann S."/>
            <person name="Tobari Y.N."/>
            <person name="Tomimura Y."/>
            <person name="Tsolas J.M."/>
            <person name="Valente V.L."/>
            <person name="Venter E."/>
            <person name="Venter J.C."/>
            <person name="Vicario S."/>
            <person name="Vieira F.G."/>
            <person name="Vilella A.J."/>
            <person name="Villasante A."/>
            <person name="Walenz B."/>
            <person name="Wang J."/>
            <person name="Wasserman M."/>
            <person name="Watts T."/>
            <person name="Wilson D."/>
            <person name="Wilson R.K."/>
            <person name="Wing R.A."/>
            <person name="Wolfner M.F."/>
            <person name="Wong A."/>
            <person name="Wong G.K."/>
            <person name="Wu C.I."/>
            <person name="Wu G."/>
            <person name="Yamamoto D."/>
            <person name="Yang H.P."/>
            <person name="Yang S.P."/>
            <person name="Yorke J.A."/>
            <person name="Yoshida K."/>
            <person name="Zdobnov E."/>
            <person name="Zhang P."/>
            <person name="Zhang Y."/>
            <person name="Zimin A.V."/>
            <person name="Baldwin J."/>
            <person name="Abdouelleil A."/>
            <person name="Abdulkadir J."/>
            <person name="Abebe A."/>
            <person name="Abera B."/>
            <person name="Abreu J."/>
            <person name="Acer S.C."/>
            <person name="Aftuck L."/>
            <person name="Alexander A."/>
            <person name="An P."/>
            <person name="Anderson E."/>
            <person name="Anderson S."/>
            <person name="Arachi H."/>
            <person name="Azer M."/>
            <person name="Bachantsang P."/>
            <person name="Barry A."/>
            <person name="Bayul T."/>
            <person name="Berlin A."/>
            <person name="Bessette D."/>
            <person name="Bloom T."/>
            <person name="Blye J."/>
            <person name="Boguslavskiy L."/>
            <person name="Bonnet C."/>
            <person name="Boukhgalter B."/>
            <person name="Bourzgui I."/>
            <person name="Brown A."/>
            <person name="Cahill P."/>
            <person name="Channer S."/>
            <person name="Cheshatsang Y."/>
            <person name="Chuda L."/>
            <person name="Citroen M."/>
            <person name="Collymore A."/>
            <person name="Cooke P."/>
            <person name="Costello M."/>
            <person name="D'Aco K."/>
            <person name="Daza R."/>
            <person name="De Haan G."/>
            <person name="DeGray S."/>
            <person name="DeMaso C."/>
            <person name="Dhargay N."/>
            <person name="Dooley K."/>
            <person name="Dooley E."/>
            <person name="Doricent M."/>
            <person name="Dorje P."/>
            <person name="Dorjee K."/>
            <person name="Dupes A."/>
            <person name="Elong R."/>
            <person name="Falk J."/>
            <person name="Farina A."/>
            <person name="Faro S."/>
            <person name="Ferguson D."/>
            <person name="Fisher S."/>
            <person name="Foley C.D."/>
            <person name="Franke A."/>
            <person name="Friedrich D."/>
            <person name="Gadbois L."/>
            <person name="Gearin G."/>
            <person name="Gearin C.R."/>
            <person name="Giannoukos G."/>
            <person name="Goode T."/>
            <person name="Graham J."/>
            <person name="Grandbois E."/>
            <person name="Grewal S."/>
            <person name="Gyaltsen K."/>
            <person name="Hafez N."/>
            <person name="Hagos B."/>
            <person name="Hall J."/>
            <person name="Henson C."/>
            <person name="Hollinger A."/>
            <person name="Honan T."/>
            <person name="Huard M.D."/>
            <person name="Hughes L."/>
            <person name="Hurhula B."/>
            <person name="Husby M.E."/>
            <person name="Kamat A."/>
            <person name="Kanga B."/>
            <person name="Kashin S."/>
            <person name="Khazanovich D."/>
            <person name="Kisner P."/>
            <person name="Lance K."/>
            <person name="Lara M."/>
            <person name="Lee W."/>
            <person name="Lennon N."/>
            <person name="Letendre F."/>
            <person name="LeVine R."/>
            <person name="Lipovsky A."/>
            <person name="Liu X."/>
            <person name="Liu J."/>
            <person name="Liu S."/>
            <person name="Lokyitsang T."/>
            <person name="Lokyitsang Y."/>
            <person name="Lubonja R."/>
            <person name="Lui A."/>
            <person name="MacDonald P."/>
            <person name="Magnisalis V."/>
            <person name="Maru K."/>
            <person name="Matthews C."/>
            <person name="McCusker W."/>
            <person name="McDonough S."/>
            <person name="Mehta T."/>
            <person name="Meldrim J."/>
            <person name="Meneus L."/>
            <person name="Mihai O."/>
            <person name="Mihalev A."/>
            <person name="Mihova T."/>
            <person name="Mittelman R."/>
            <person name="Mlenga V."/>
            <person name="Montmayeur A."/>
            <person name="Mulrain L."/>
            <person name="Navidi A."/>
            <person name="Naylor J."/>
            <person name="Negash T."/>
            <person name="Nguyen T."/>
            <person name="Nguyen N."/>
            <person name="Nicol R."/>
            <person name="Norbu C."/>
            <person name="Norbu N."/>
            <person name="Novod N."/>
            <person name="O'Neill B."/>
            <person name="Osman S."/>
            <person name="Markiewicz E."/>
            <person name="Oyono O.L."/>
            <person name="Patti C."/>
            <person name="Phunkhang P."/>
            <person name="Pierre F."/>
            <person name="Priest M."/>
            <person name="Raghuraman S."/>
            <person name="Rege F."/>
            <person name="Reyes R."/>
            <person name="Rise C."/>
            <person name="Rogov P."/>
            <person name="Ross K."/>
            <person name="Ryan E."/>
            <person name="Settipalli S."/>
            <person name="Shea T."/>
            <person name="Sherpa N."/>
            <person name="Shi L."/>
            <person name="Shih D."/>
            <person name="Sparrow T."/>
            <person name="Spaulding J."/>
            <person name="Stalker J."/>
            <person name="Stange-Thomann N."/>
            <person name="Stavropoulos S."/>
            <person name="Stone C."/>
            <person name="Strader C."/>
            <person name="Tesfaye S."/>
            <person name="Thomson T."/>
            <person name="Thoulutsang Y."/>
            <person name="Thoulutsang D."/>
            <person name="Topham K."/>
            <person name="Topping I."/>
            <person name="Tsamla T."/>
            <person name="Vassiliev H."/>
            <person name="Vo A."/>
            <person name="Wangchuk T."/>
            <person name="Wangdi T."/>
            <person name="Weiand M."/>
            <person name="Wilkinson J."/>
            <person name="Wilson A."/>
            <person name="Yadav S."/>
            <person name="Young G."/>
            <person name="Yu Q."/>
            <person name="Zembek L."/>
            <person name="Zhong D."/>
            <person name="Zimmer A."/>
            <person name="Zwirko Z."/>
            <person name="Jaffe D.B."/>
            <person name="Alvarez P."/>
            <person name="Brockman W."/>
            <person name="Butler J."/>
            <person name="Chin C."/>
            <person name="Gnerre S."/>
            <person name="Grabherr M."/>
            <person name="Kleber M."/>
            <person name="Mauceli E."/>
            <person name="MacCallum I."/>
        </authorList>
    </citation>
    <scope>NUCLEOTIDE SEQUENCE [LARGE SCALE GENOMIC DNA]</scope>
    <source>
        <strain evidence="3">Tucson 14030-0811.24</strain>
    </source>
</reference>
<feature type="chain" id="PRO_5002818327" evidence="1">
    <location>
        <begin position="18"/>
        <end position="206"/>
    </location>
</feature>
<feature type="signal peptide" evidence="1">
    <location>
        <begin position="1"/>
        <end position="17"/>
    </location>
</feature>
<proteinExistence type="predicted"/>
<dbReference type="PhylomeDB" id="B4MPH1"/>
<dbReference type="OrthoDB" id="7882129at2759"/>
<evidence type="ECO:0000256" key="1">
    <source>
        <dbReference type="SAM" id="SignalP"/>
    </source>
</evidence>
<dbReference type="Proteomes" id="UP000007798">
    <property type="component" value="Unassembled WGS sequence"/>
</dbReference>
<protein>
    <submittedName>
        <fullName evidence="2">GK21600</fullName>
    </submittedName>
</protein>
<dbReference type="InParanoid" id="B4MPH1"/>
<accession>B4MPH1</accession>
<dbReference type="Pfam" id="PF06757">
    <property type="entry name" value="Ins_allergen_rp"/>
    <property type="match status" value="1"/>
</dbReference>
<name>B4MPH1_DROWI</name>